<dbReference type="KEGG" id="amus:LMH87_011365"/>
<evidence type="ECO:0000313" key="3">
    <source>
        <dbReference type="Proteomes" id="UP001144673"/>
    </source>
</evidence>
<dbReference type="GeneID" id="80898524"/>
<sequence length="284" mass="32369">MEALALFGIACNVLQVLGSVEQAIRLGRTIYKKRSVDPELARNIAALNTYLVFIAKECLGCGAKTKEQLQKISDLAPVGSRLGVLRAWAAAVTWGKRELDEPERTMRARQHVLETQLLVRICKKSDAMTIRSRDYFESLNSTLQSFILACMQGQMTLEKIMESQSESIKDYVLVEANKTRESTKNSICEESHRIESNISMTLQTMRAAESSKKDLERLSESLRYPSMDSRRKQIEDPQEETFKWIFKSPSHNQYRIFNGTRKTYYAVQVYTLTGNLIGLSQTYA</sequence>
<protein>
    <recommendedName>
        <fullName evidence="4">Fungal N-terminal domain-containing protein</fullName>
    </recommendedName>
</protein>
<feature type="signal peptide" evidence="1">
    <location>
        <begin position="1"/>
        <end position="18"/>
    </location>
</feature>
<evidence type="ECO:0000313" key="2">
    <source>
        <dbReference type="EMBL" id="KAJ4150624.1"/>
    </source>
</evidence>
<evidence type="ECO:0000256" key="1">
    <source>
        <dbReference type="SAM" id="SignalP"/>
    </source>
</evidence>
<reference evidence="2" key="1">
    <citation type="journal article" date="2023" name="Access Microbiol">
        <title>De-novo genome assembly for Akanthomyces muscarius, a biocontrol agent of insect agricultural pests.</title>
        <authorList>
            <person name="Erdos Z."/>
            <person name="Studholme D.J."/>
            <person name="Raymond B."/>
            <person name="Sharma M."/>
        </authorList>
    </citation>
    <scope>NUCLEOTIDE SEQUENCE</scope>
    <source>
        <strain evidence="2">Ve6</strain>
    </source>
</reference>
<feature type="chain" id="PRO_5040843833" description="Fungal N-terminal domain-containing protein" evidence="1">
    <location>
        <begin position="19"/>
        <end position="284"/>
    </location>
</feature>
<dbReference type="AlphaFoldDB" id="A0A9W8Q9T3"/>
<evidence type="ECO:0008006" key="4">
    <source>
        <dbReference type="Google" id="ProtNLM"/>
    </source>
</evidence>
<dbReference type="EMBL" id="JAJHUN010000009">
    <property type="protein sequence ID" value="KAJ4150624.1"/>
    <property type="molecule type" value="Genomic_DNA"/>
</dbReference>
<proteinExistence type="predicted"/>
<dbReference type="Proteomes" id="UP001144673">
    <property type="component" value="Chromosome 4"/>
</dbReference>
<accession>A0A9W8Q9T3</accession>
<keyword evidence="3" id="KW-1185">Reference proteome</keyword>
<gene>
    <name evidence="2" type="ORF">LMH87_011365</name>
</gene>
<keyword evidence="1" id="KW-0732">Signal</keyword>
<name>A0A9W8Q9T3_AKAMU</name>
<dbReference type="RefSeq" id="XP_056052338.1">
    <property type="nucleotide sequence ID" value="XM_056200495.1"/>
</dbReference>
<comment type="caution">
    <text evidence="2">The sequence shown here is derived from an EMBL/GenBank/DDBJ whole genome shotgun (WGS) entry which is preliminary data.</text>
</comment>
<organism evidence="2 3">
    <name type="scientific">Akanthomyces muscarius</name>
    <name type="common">Entomopathogenic fungus</name>
    <name type="synonym">Lecanicillium muscarium</name>
    <dbReference type="NCBI Taxonomy" id="2231603"/>
    <lineage>
        <taxon>Eukaryota</taxon>
        <taxon>Fungi</taxon>
        <taxon>Dikarya</taxon>
        <taxon>Ascomycota</taxon>
        <taxon>Pezizomycotina</taxon>
        <taxon>Sordariomycetes</taxon>
        <taxon>Hypocreomycetidae</taxon>
        <taxon>Hypocreales</taxon>
        <taxon>Cordycipitaceae</taxon>
        <taxon>Akanthomyces</taxon>
    </lineage>
</organism>